<comment type="caution">
    <text evidence="2">The sequence shown here is derived from an EMBL/GenBank/DDBJ whole genome shotgun (WGS) entry which is preliminary data.</text>
</comment>
<protein>
    <submittedName>
        <fullName evidence="2">Invasion protein IalB</fullName>
    </submittedName>
</protein>
<dbReference type="Proteomes" id="UP000249453">
    <property type="component" value="Unassembled WGS sequence"/>
</dbReference>
<evidence type="ECO:0000313" key="3">
    <source>
        <dbReference type="Proteomes" id="UP000249453"/>
    </source>
</evidence>
<keyword evidence="3" id="KW-1185">Reference proteome</keyword>
<keyword evidence="1" id="KW-0732">Signal</keyword>
<dbReference type="EMBL" id="QLMK01000001">
    <property type="protein sequence ID" value="RAK34185.1"/>
    <property type="molecule type" value="Genomic_DNA"/>
</dbReference>
<gene>
    <name evidence="2" type="ORF">C7374_101519</name>
</gene>
<feature type="chain" id="PRO_5016901674" evidence="1">
    <location>
        <begin position="23"/>
        <end position="172"/>
    </location>
</feature>
<sequence>MKKLSFRFAIALAALTATPALAASLPGGASSLQETYQDWTVNCQSQNDSIICMMRQDQSSPQTGQRVLTAEFRAIDGTKADGVLLMPFGLDLAKGAELKFDEAAGPKLAFSTCLPQGCLAPASFDAKQVGSLKAGTNLNVTATALNPSQAVNFKVSLKGFAAAFDRMVALTK</sequence>
<reference evidence="2 3" key="1">
    <citation type="submission" date="2018-06" db="EMBL/GenBank/DDBJ databases">
        <title>Genomic Encyclopedia of Type Strains, Phase IV (KMG-IV): sequencing the most valuable type-strain genomes for metagenomic binning, comparative biology and taxonomic classification.</title>
        <authorList>
            <person name="Goeker M."/>
        </authorList>
    </citation>
    <scope>NUCLEOTIDE SEQUENCE [LARGE SCALE GENOMIC DNA]</scope>
    <source>
        <strain evidence="2 3">DSM 26720</strain>
    </source>
</reference>
<dbReference type="Pfam" id="PF06776">
    <property type="entry name" value="IalB"/>
    <property type="match status" value="1"/>
</dbReference>
<dbReference type="InterPro" id="IPR038696">
    <property type="entry name" value="IalB_sf"/>
</dbReference>
<dbReference type="AlphaFoldDB" id="A0A364JZL2"/>
<dbReference type="RefSeq" id="WP_111574022.1">
    <property type="nucleotide sequence ID" value="NZ_JBHEEY010000001.1"/>
</dbReference>
<evidence type="ECO:0000256" key="1">
    <source>
        <dbReference type="SAM" id="SignalP"/>
    </source>
</evidence>
<feature type="signal peptide" evidence="1">
    <location>
        <begin position="1"/>
        <end position="22"/>
    </location>
</feature>
<dbReference type="Gene3D" id="2.60.40.1880">
    <property type="entry name" value="Invasion associated locus B (IalB) protein"/>
    <property type="match status" value="1"/>
</dbReference>
<proteinExistence type="predicted"/>
<accession>A0A364JZL2</accession>
<dbReference type="OrthoDB" id="9814802at2"/>
<evidence type="ECO:0000313" key="2">
    <source>
        <dbReference type="EMBL" id="RAK34185.1"/>
    </source>
</evidence>
<dbReference type="InterPro" id="IPR010642">
    <property type="entry name" value="Invasion_prot_B"/>
</dbReference>
<organism evidence="2 3">
    <name type="scientific">Falsochrobactrum ovis</name>
    <dbReference type="NCBI Taxonomy" id="1293442"/>
    <lineage>
        <taxon>Bacteria</taxon>
        <taxon>Pseudomonadati</taxon>
        <taxon>Pseudomonadota</taxon>
        <taxon>Alphaproteobacteria</taxon>
        <taxon>Hyphomicrobiales</taxon>
        <taxon>Brucellaceae</taxon>
        <taxon>Falsochrobactrum</taxon>
    </lineage>
</organism>
<name>A0A364JZL2_9HYPH</name>